<evidence type="ECO:0000259" key="7">
    <source>
        <dbReference type="PROSITE" id="PS51006"/>
    </source>
</evidence>
<dbReference type="SUPFAM" id="SSF53335">
    <property type="entry name" value="S-adenosyl-L-methionine-dependent methyltransferases"/>
    <property type="match status" value="1"/>
</dbReference>
<protein>
    <recommendedName>
        <fullName evidence="5">Polyamine aminopropyltransferase</fullName>
    </recommendedName>
    <alternativeName>
        <fullName evidence="5">Putrescine aminopropyltransferase</fullName>
        <shortName evidence="5">PAPT</shortName>
    </alternativeName>
    <alternativeName>
        <fullName evidence="5">Spermidine synthase</fullName>
        <shortName evidence="5">SPDS</shortName>
        <shortName evidence="5">SPDSY</shortName>
        <ecNumber evidence="5">2.5.1.16</ecNumber>
    </alternativeName>
</protein>
<feature type="binding site" evidence="5">
    <location>
        <begin position="137"/>
        <end position="138"/>
    </location>
    <ligand>
        <name>S-methyl-5'-thioadenosine</name>
        <dbReference type="ChEBI" id="CHEBI:17509"/>
    </ligand>
</feature>
<comment type="catalytic activity">
    <reaction evidence="5">
        <text>S-adenosyl 3-(methylsulfanyl)propylamine + putrescine = S-methyl-5'-thioadenosine + spermidine + H(+)</text>
        <dbReference type="Rhea" id="RHEA:12721"/>
        <dbReference type="ChEBI" id="CHEBI:15378"/>
        <dbReference type="ChEBI" id="CHEBI:17509"/>
        <dbReference type="ChEBI" id="CHEBI:57443"/>
        <dbReference type="ChEBI" id="CHEBI:57834"/>
        <dbReference type="ChEBI" id="CHEBI:326268"/>
        <dbReference type="EC" id="2.5.1.16"/>
    </reaction>
</comment>
<dbReference type="GO" id="GO:0005829">
    <property type="term" value="C:cytosol"/>
    <property type="evidence" value="ECO:0007669"/>
    <property type="project" value="TreeGrafter"/>
</dbReference>
<evidence type="ECO:0000256" key="6">
    <source>
        <dbReference type="PROSITE-ProRule" id="PRU00354"/>
    </source>
</evidence>
<sequence>MSWFEEGIHPEIRQSLRRDQVLFEGKTDFQRIEIFANDLLGRVLVLDDAVQITEHDEEIYSESITHVPLLSHPNPKTILIIGAGDGTVLREVLKHQSVEQVTMVELDGALVKVCREHLSTLLNGAYDDPRLNLIIGDGAEYLVSGEQYYDVIIIDSTDPDDNSTSLFTDNFYQSCKSRLAEGGIMVAQAGCPSYQPSILKHMRNRMLSLFRYSGFYHAAIPTYVGGLHAFAWASDQVDLAQLAEQDDLGFRKAEFTTRYYSDRSHKAAFYLEPARG</sequence>
<keyword evidence="4 5" id="KW-0620">Polyamine biosynthesis</keyword>
<dbReference type="PROSITE" id="PS51006">
    <property type="entry name" value="PABS_2"/>
    <property type="match status" value="1"/>
</dbReference>
<dbReference type="Gene3D" id="3.40.50.150">
    <property type="entry name" value="Vaccinia Virus protein VP39"/>
    <property type="match status" value="1"/>
</dbReference>
<dbReference type="InterPro" id="IPR035246">
    <property type="entry name" value="Spermidine_synt_N"/>
</dbReference>
<keyword evidence="9" id="KW-1185">Reference proteome</keyword>
<name>A0A0H2MM60_9PROT</name>
<comment type="caution">
    <text evidence="5">Lacks conserved residue(s) required for the propagation of feature annotation.</text>
</comment>
<dbReference type="InterPro" id="IPR037163">
    <property type="entry name" value="Spermidine_synt_N_sf"/>
</dbReference>
<dbReference type="PANTHER" id="PTHR11558:SF11">
    <property type="entry name" value="SPERMIDINE SYNTHASE"/>
    <property type="match status" value="1"/>
</dbReference>
<dbReference type="Pfam" id="PF17284">
    <property type="entry name" value="Spermine_synt_N"/>
    <property type="match status" value="1"/>
</dbReference>
<feature type="domain" description="PABS" evidence="7">
    <location>
        <begin position="1"/>
        <end position="235"/>
    </location>
</feature>
<dbReference type="HAMAP" id="MF_00198">
    <property type="entry name" value="Spermidine_synth"/>
    <property type="match status" value="1"/>
</dbReference>
<evidence type="ECO:0000313" key="9">
    <source>
        <dbReference type="Proteomes" id="UP000035444"/>
    </source>
</evidence>
<evidence type="ECO:0000313" key="8">
    <source>
        <dbReference type="EMBL" id="KLN61827.1"/>
    </source>
</evidence>
<dbReference type="NCBIfam" id="NF002010">
    <property type="entry name" value="PRK00811.1"/>
    <property type="match status" value="1"/>
</dbReference>
<dbReference type="NCBIfam" id="TIGR00417">
    <property type="entry name" value="speE"/>
    <property type="match status" value="1"/>
</dbReference>
<dbReference type="CDD" id="cd02440">
    <property type="entry name" value="AdoMet_MTases"/>
    <property type="match status" value="1"/>
</dbReference>
<dbReference type="PANTHER" id="PTHR11558">
    <property type="entry name" value="SPERMIDINE/SPERMINE SYNTHASE"/>
    <property type="match status" value="1"/>
</dbReference>
<evidence type="ECO:0000256" key="1">
    <source>
        <dbReference type="ARBA" id="ARBA00007867"/>
    </source>
</evidence>
<feature type="binding site" evidence="5">
    <location>
        <begin position="155"/>
        <end position="158"/>
    </location>
    <ligand>
        <name>spermidine</name>
        <dbReference type="ChEBI" id="CHEBI:57834"/>
    </ligand>
</feature>
<dbReference type="EC" id="2.5.1.16" evidence="5"/>
<dbReference type="InterPro" id="IPR001045">
    <property type="entry name" value="Spermi_synthase"/>
</dbReference>
<comment type="pathway">
    <text evidence="5">Amine and polyamine biosynthesis; spermidine biosynthesis; spermidine from putrescine: step 1/1.</text>
</comment>
<dbReference type="InterPro" id="IPR030374">
    <property type="entry name" value="PABS"/>
</dbReference>
<evidence type="ECO:0000256" key="5">
    <source>
        <dbReference type="HAMAP-Rule" id="MF_00198"/>
    </source>
</evidence>
<dbReference type="Proteomes" id="UP000035444">
    <property type="component" value="Unassembled WGS sequence"/>
</dbReference>
<dbReference type="AlphaFoldDB" id="A0A0H2MM60"/>
<comment type="subunit">
    <text evidence="5">Homodimer or homotetramer.</text>
</comment>
<dbReference type="UniPathway" id="UPA00248">
    <property type="reaction ID" value="UER00314"/>
</dbReference>
<gene>
    <name evidence="5" type="primary">speE</name>
    <name evidence="8" type="ORF">WH96_05935</name>
</gene>
<dbReference type="PATRIC" id="fig|1489064.4.peg.2408"/>
<feature type="active site" description="Proton acceptor" evidence="5 6">
    <location>
        <position position="155"/>
    </location>
</feature>
<proteinExistence type="inferred from homology"/>
<feature type="binding site" evidence="5">
    <location>
        <position position="30"/>
    </location>
    <ligand>
        <name>S-methyl-5'-thioadenosine</name>
        <dbReference type="ChEBI" id="CHEBI:17509"/>
    </ligand>
</feature>
<keyword evidence="3 5" id="KW-0745">Spermidine biosynthesis</keyword>
<comment type="similarity">
    <text evidence="1 5">Belongs to the spermidine/spermine synthase family.</text>
</comment>
<dbReference type="InterPro" id="IPR029063">
    <property type="entry name" value="SAM-dependent_MTases_sf"/>
</dbReference>
<feature type="binding site" evidence="5">
    <location>
        <position position="85"/>
    </location>
    <ligand>
        <name>spermidine</name>
        <dbReference type="ChEBI" id="CHEBI:57834"/>
    </ligand>
</feature>
<dbReference type="GO" id="GO:0004766">
    <property type="term" value="F:spermidine synthase activity"/>
    <property type="evidence" value="ECO:0007669"/>
    <property type="project" value="UniProtKB-UniRule"/>
</dbReference>
<reference evidence="8 9" key="1">
    <citation type="submission" date="2015-03" db="EMBL/GenBank/DDBJ databases">
        <title>Genome Sequence of Kiloniella spongiae MEBiC09566, isolated from a marine sponge.</title>
        <authorList>
            <person name="Shao Z."/>
            <person name="Wang L."/>
            <person name="Li X."/>
        </authorList>
    </citation>
    <scope>NUCLEOTIDE SEQUENCE [LARGE SCALE GENOMIC DNA]</scope>
    <source>
        <strain evidence="8 9">MEBiC09566</strain>
    </source>
</reference>
<dbReference type="Pfam" id="PF01564">
    <property type="entry name" value="Spermine_synth"/>
    <property type="match status" value="1"/>
</dbReference>
<dbReference type="OrthoDB" id="9793120at2"/>
<keyword evidence="2 5" id="KW-0808">Transferase</keyword>
<accession>A0A0H2MM60</accession>
<organism evidence="8 9">
    <name type="scientific">Kiloniella spongiae</name>
    <dbReference type="NCBI Taxonomy" id="1489064"/>
    <lineage>
        <taxon>Bacteria</taxon>
        <taxon>Pseudomonadati</taxon>
        <taxon>Pseudomonadota</taxon>
        <taxon>Alphaproteobacteria</taxon>
        <taxon>Rhodospirillales</taxon>
        <taxon>Kiloniellaceae</taxon>
        <taxon>Kiloniella</taxon>
    </lineage>
</organism>
<evidence type="ECO:0000256" key="4">
    <source>
        <dbReference type="ARBA" id="ARBA00023115"/>
    </source>
</evidence>
<feature type="binding site" evidence="5">
    <location>
        <position position="105"/>
    </location>
    <ligand>
        <name>S-methyl-5'-thioadenosine</name>
        <dbReference type="ChEBI" id="CHEBI:17509"/>
    </ligand>
</feature>
<evidence type="ECO:0000256" key="3">
    <source>
        <dbReference type="ARBA" id="ARBA00023066"/>
    </source>
</evidence>
<dbReference type="GO" id="GO:0008295">
    <property type="term" value="P:spermidine biosynthetic process"/>
    <property type="evidence" value="ECO:0007669"/>
    <property type="project" value="UniProtKB-UniRule"/>
</dbReference>
<dbReference type="RefSeq" id="WP_047763164.1">
    <property type="nucleotide sequence ID" value="NZ_LAQL01000003.1"/>
</dbReference>
<comment type="function">
    <text evidence="5">Catalyzes the irreversible transfer of a propylamine group from the amino donor S-adenosylmethioninamine (decarboxy-AdoMet) to putrescine (1,4-diaminobutane) to yield spermidine.</text>
</comment>
<dbReference type="EMBL" id="LAQL01000003">
    <property type="protein sequence ID" value="KLN61827.1"/>
    <property type="molecule type" value="Genomic_DNA"/>
</dbReference>
<comment type="caution">
    <text evidence="8">The sequence shown here is derived from an EMBL/GenBank/DDBJ whole genome shotgun (WGS) entry which is preliminary data.</text>
</comment>
<dbReference type="Gene3D" id="2.30.140.10">
    <property type="entry name" value="Spermidine synthase, tetramerisation domain"/>
    <property type="match status" value="1"/>
</dbReference>
<evidence type="ECO:0000256" key="2">
    <source>
        <dbReference type="ARBA" id="ARBA00022679"/>
    </source>
</evidence>
<dbReference type="STRING" id="1489064.WH96_05935"/>